<dbReference type="AlphaFoldDB" id="A0A518C7F6"/>
<feature type="transmembrane region" description="Helical" evidence="1">
    <location>
        <begin position="6"/>
        <end position="29"/>
    </location>
</feature>
<name>A0A518C7F6_9BACT</name>
<accession>A0A518C7F6</accession>
<sequence length="72" mass="7699">MELGVWIMTIFTGLLGVGGIWAAIVDASAVFQSSKIAFLEHRIGHKSTRWIVGIGGMLLILLSISFVAFPPG</sequence>
<evidence type="ECO:0000313" key="3">
    <source>
        <dbReference type="Proteomes" id="UP000318626"/>
    </source>
</evidence>
<gene>
    <name evidence="2" type="ORF">Pan97_21450</name>
</gene>
<keyword evidence="1" id="KW-1133">Transmembrane helix</keyword>
<keyword evidence="3" id="KW-1185">Reference proteome</keyword>
<reference evidence="3" key="1">
    <citation type="submission" date="2019-02" db="EMBL/GenBank/DDBJ databases">
        <title>Deep-cultivation of Planctomycetes and their phenomic and genomic characterization uncovers novel biology.</title>
        <authorList>
            <person name="Wiegand S."/>
            <person name="Jogler M."/>
            <person name="Boedeker C."/>
            <person name="Pinto D."/>
            <person name="Vollmers J."/>
            <person name="Rivas-Marin E."/>
            <person name="Kohn T."/>
            <person name="Peeters S.H."/>
            <person name="Heuer A."/>
            <person name="Rast P."/>
            <person name="Oberbeckmann S."/>
            <person name="Bunk B."/>
            <person name="Jeske O."/>
            <person name="Meyerdierks A."/>
            <person name="Storesund J.E."/>
            <person name="Kallscheuer N."/>
            <person name="Luecker S."/>
            <person name="Lage O.M."/>
            <person name="Pohl T."/>
            <person name="Merkel B.J."/>
            <person name="Hornburger P."/>
            <person name="Mueller R.-W."/>
            <person name="Bruemmer F."/>
            <person name="Labrenz M."/>
            <person name="Spormann A.M."/>
            <person name="Op den Camp H."/>
            <person name="Overmann J."/>
            <person name="Amann R."/>
            <person name="Jetten M.S.M."/>
            <person name="Mascher T."/>
            <person name="Medema M.H."/>
            <person name="Devos D.P."/>
            <person name="Kaster A.-K."/>
            <person name="Ovreas L."/>
            <person name="Rohde M."/>
            <person name="Galperin M.Y."/>
            <person name="Jogler C."/>
        </authorList>
    </citation>
    <scope>NUCLEOTIDE SEQUENCE [LARGE SCALE GENOMIC DNA]</scope>
    <source>
        <strain evidence="3">Pan97</strain>
    </source>
</reference>
<evidence type="ECO:0000313" key="2">
    <source>
        <dbReference type="EMBL" id="QDU75122.1"/>
    </source>
</evidence>
<feature type="transmembrane region" description="Helical" evidence="1">
    <location>
        <begin position="50"/>
        <end position="69"/>
    </location>
</feature>
<proteinExistence type="predicted"/>
<keyword evidence="1" id="KW-0812">Transmembrane</keyword>
<keyword evidence="1" id="KW-0472">Membrane</keyword>
<dbReference type="KEGG" id="bvo:Pan97_21450"/>
<organism evidence="2 3">
    <name type="scientific">Bremerella volcania</name>
    <dbReference type="NCBI Taxonomy" id="2527984"/>
    <lineage>
        <taxon>Bacteria</taxon>
        <taxon>Pseudomonadati</taxon>
        <taxon>Planctomycetota</taxon>
        <taxon>Planctomycetia</taxon>
        <taxon>Pirellulales</taxon>
        <taxon>Pirellulaceae</taxon>
        <taxon>Bremerella</taxon>
    </lineage>
</organism>
<dbReference type="Proteomes" id="UP000318626">
    <property type="component" value="Chromosome"/>
</dbReference>
<dbReference type="EMBL" id="CP036289">
    <property type="protein sequence ID" value="QDU75122.1"/>
    <property type="molecule type" value="Genomic_DNA"/>
</dbReference>
<evidence type="ECO:0000256" key="1">
    <source>
        <dbReference type="SAM" id="Phobius"/>
    </source>
</evidence>
<protein>
    <submittedName>
        <fullName evidence="2">Uncharacterized protein</fullName>
    </submittedName>
</protein>